<dbReference type="InterPro" id="IPR009078">
    <property type="entry name" value="Ferritin-like_SF"/>
</dbReference>
<dbReference type="CDD" id="cd01043">
    <property type="entry name" value="DPS"/>
    <property type="match status" value="1"/>
</dbReference>
<feature type="domain" description="Ferritin/DPS" evidence="3">
    <location>
        <begin position="7"/>
        <end position="144"/>
    </location>
</feature>
<dbReference type="InterPro" id="IPR023188">
    <property type="entry name" value="DPS_DNA-bd_CS"/>
</dbReference>
<evidence type="ECO:0000259" key="3">
    <source>
        <dbReference type="Pfam" id="PF00210"/>
    </source>
</evidence>
<evidence type="ECO:0000256" key="1">
    <source>
        <dbReference type="ARBA" id="ARBA00009497"/>
    </source>
</evidence>
<dbReference type="GO" id="GO:0008199">
    <property type="term" value="F:ferric iron binding"/>
    <property type="evidence" value="ECO:0007669"/>
    <property type="project" value="InterPro"/>
</dbReference>
<dbReference type="InterPro" id="IPR002177">
    <property type="entry name" value="DPS_DNA-bd"/>
</dbReference>
<dbReference type="AlphaFoldDB" id="A0A7V4WU58"/>
<reference evidence="4" key="1">
    <citation type="journal article" date="2020" name="mSystems">
        <title>Genome- and Community-Level Interaction Insights into Carbon Utilization and Element Cycling Functions of Hydrothermarchaeota in Hydrothermal Sediment.</title>
        <authorList>
            <person name="Zhou Z."/>
            <person name="Liu Y."/>
            <person name="Xu W."/>
            <person name="Pan J."/>
            <person name="Luo Z.H."/>
            <person name="Li M."/>
        </authorList>
    </citation>
    <scope>NUCLEOTIDE SEQUENCE [LARGE SCALE GENOMIC DNA]</scope>
    <source>
        <strain evidence="4">HyVt-577</strain>
    </source>
</reference>
<dbReference type="PANTHER" id="PTHR42932">
    <property type="entry name" value="GENERAL STRESS PROTEIN 20U"/>
    <property type="match status" value="1"/>
</dbReference>
<dbReference type="Pfam" id="PF00210">
    <property type="entry name" value="Ferritin"/>
    <property type="match status" value="1"/>
</dbReference>
<dbReference type="InterPro" id="IPR012347">
    <property type="entry name" value="Ferritin-like"/>
</dbReference>
<gene>
    <name evidence="4" type="ORF">ENK44_04640</name>
</gene>
<comment type="similarity">
    <text evidence="1 2">Belongs to the Dps family.</text>
</comment>
<dbReference type="PANTHER" id="PTHR42932:SF1">
    <property type="entry name" value="GENERAL STRESS PROTEIN 20U"/>
    <property type="match status" value="1"/>
</dbReference>
<comment type="caution">
    <text evidence="4">The sequence shown here is derived from an EMBL/GenBank/DDBJ whole genome shotgun (WGS) entry which is preliminary data.</text>
</comment>
<sequence>MKSNQVIDMLNQNVADLHILYVKLHNYHWNVEGRQFFEIHKVTEEYYNHIAELYDAVAERVLQLGGKPPVTVKEYLELAQLSEEKANRFGSKEIIDGLFDDFTYLLNSYRSILAVAEENGDVVTADMVSDTIGWLEKTLWMLKATQK</sequence>
<proteinExistence type="inferred from homology"/>
<dbReference type="PROSITE" id="PS00819">
    <property type="entry name" value="DPS_2"/>
    <property type="match status" value="1"/>
</dbReference>
<dbReference type="Gene3D" id="1.20.1260.10">
    <property type="match status" value="1"/>
</dbReference>
<dbReference type="GO" id="GO:0016722">
    <property type="term" value="F:oxidoreductase activity, acting on metal ions"/>
    <property type="evidence" value="ECO:0007669"/>
    <property type="project" value="InterPro"/>
</dbReference>
<dbReference type="SUPFAM" id="SSF47240">
    <property type="entry name" value="Ferritin-like"/>
    <property type="match status" value="1"/>
</dbReference>
<protein>
    <submittedName>
        <fullName evidence="4">DNA starvation/stationary phase protection protein</fullName>
    </submittedName>
</protein>
<dbReference type="InterPro" id="IPR008331">
    <property type="entry name" value="Ferritin_DPS_dom"/>
</dbReference>
<dbReference type="EMBL" id="DRQG01000037">
    <property type="protein sequence ID" value="HGY54964.1"/>
    <property type="molecule type" value="Genomic_DNA"/>
</dbReference>
<name>A0A7V4WU58_CALAY</name>
<dbReference type="PRINTS" id="PR01346">
    <property type="entry name" value="HELNAPAPROT"/>
</dbReference>
<accession>A0A7V4WU58</accession>
<organism evidence="4">
    <name type="scientific">Caldithrix abyssi</name>
    <dbReference type="NCBI Taxonomy" id="187145"/>
    <lineage>
        <taxon>Bacteria</taxon>
        <taxon>Pseudomonadati</taxon>
        <taxon>Calditrichota</taxon>
        <taxon>Calditrichia</taxon>
        <taxon>Calditrichales</taxon>
        <taxon>Calditrichaceae</taxon>
        <taxon>Caldithrix</taxon>
    </lineage>
</organism>
<evidence type="ECO:0000256" key="2">
    <source>
        <dbReference type="RuleBase" id="RU003875"/>
    </source>
</evidence>
<dbReference type="Proteomes" id="UP000885779">
    <property type="component" value="Unassembled WGS sequence"/>
</dbReference>
<evidence type="ECO:0000313" key="4">
    <source>
        <dbReference type="EMBL" id="HGY54964.1"/>
    </source>
</evidence>
<dbReference type="PIRSF" id="PIRSF005900">
    <property type="entry name" value="Dps"/>
    <property type="match status" value="1"/>
</dbReference>